<dbReference type="InterPro" id="IPR004843">
    <property type="entry name" value="Calcineurin-like_PHP"/>
</dbReference>
<dbReference type="SUPFAM" id="SSF56300">
    <property type="entry name" value="Metallo-dependent phosphatases"/>
    <property type="match status" value="1"/>
</dbReference>
<dbReference type="GO" id="GO:0047734">
    <property type="term" value="F:CDP-glycerol diphosphatase activity"/>
    <property type="evidence" value="ECO:0007669"/>
    <property type="project" value="TreeGrafter"/>
</dbReference>
<dbReference type="AlphaFoldDB" id="A0A2L2YDC5"/>
<feature type="domain" description="Calcineurin-like phosphoesterase" evidence="1">
    <location>
        <begin position="15"/>
        <end position="286"/>
    </location>
</feature>
<evidence type="ECO:0000313" key="2">
    <source>
        <dbReference type="EMBL" id="LAA06143.1"/>
    </source>
</evidence>
<evidence type="ECO:0000259" key="1">
    <source>
        <dbReference type="Pfam" id="PF00149"/>
    </source>
</evidence>
<dbReference type="Gene3D" id="3.60.21.10">
    <property type="match status" value="1"/>
</dbReference>
<accession>A0A2L2YDC5</accession>
<dbReference type="GO" id="GO:0047631">
    <property type="term" value="F:ADP-ribose diphosphatase activity"/>
    <property type="evidence" value="ECO:0007669"/>
    <property type="project" value="TreeGrafter"/>
</dbReference>
<dbReference type="InterPro" id="IPR029052">
    <property type="entry name" value="Metallo-depent_PP-like"/>
</dbReference>
<proteinExistence type="evidence at transcript level"/>
<sequence length="365" mass="41476">MTLEPKTTVEPLVTFGVLTDVQYADCEDRPAPHDSSKTRFYRKALDQVDAAFKSWKESHKVKFVLQLGDIIDGLNRKLGGSYSSLRDTLEHFEYHASIPTFHSVGNHELYNFNRNELALLFYESVKKLDIPVEVFCPLNPAEHQTPVLYYKFCPVPNLKFISLDCFDVSVLGYDVDHPNYQTAAKILSSKHGHNVFEDWDCDGDLKGLDVRFQQMNGAVGEDQKAWLNNELRESDELGQRVIVFGHVGLYPDSTDWNCLLWNYNEIIQIFHQHKCVLAYFCGHTHESGYAVDSHGISYVVFTGIVETPPDSPAFATVSLYEDQLKIIGHGLEQSYVIPFKNDNLNNCDESIEEKISNSPAVKVEV</sequence>
<reference evidence="2" key="1">
    <citation type="journal article" date="2016" name="Mol. Ecol. Resour.">
        <title>Evaluation of the impact of RNA preservation methods of spiders for de novo transcriptome assembly.</title>
        <authorList>
            <person name="Kono N."/>
            <person name="Nakamura H."/>
            <person name="Ito Y."/>
            <person name="Tomita M."/>
            <person name="Arakawa K."/>
        </authorList>
    </citation>
    <scope>NUCLEOTIDE SEQUENCE</scope>
    <source>
        <tissue evidence="2">Whole body</tissue>
    </source>
</reference>
<protein>
    <recommendedName>
        <fullName evidence="1">Calcineurin-like phosphoesterase domain-containing protein</fullName>
    </recommendedName>
</protein>
<dbReference type="OrthoDB" id="9675250at2759"/>
<dbReference type="EMBL" id="IAAA01014541">
    <property type="protein sequence ID" value="LAA06146.1"/>
    <property type="molecule type" value="mRNA"/>
</dbReference>
<dbReference type="Pfam" id="PF00149">
    <property type="entry name" value="Metallophos"/>
    <property type="match status" value="1"/>
</dbReference>
<dbReference type="GO" id="GO:0030145">
    <property type="term" value="F:manganese ion binding"/>
    <property type="evidence" value="ECO:0007669"/>
    <property type="project" value="TreeGrafter"/>
</dbReference>
<dbReference type="EMBL" id="IAAA01014540">
    <property type="protein sequence ID" value="LAA06143.1"/>
    <property type="molecule type" value="mRNA"/>
</dbReference>
<dbReference type="PANTHER" id="PTHR16509">
    <property type="match status" value="1"/>
</dbReference>
<dbReference type="PANTHER" id="PTHR16509:SF1">
    <property type="entry name" value="MANGANESE-DEPENDENT ADP-RIBOSE_CDP-ALCOHOL DIPHOSPHATASE"/>
    <property type="match status" value="1"/>
</dbReference>
<dbReference type="GO" id="GO:0008663">
    <property type="term" value="F:2',3'-cyclic-nucleotide 2'-phosphodiesterase activity"/>
    <property type="evidence" value="ECO:0007669"/>
    <property type="project" value="TreeGrafter"/>
</dbReference>
<organism evidence="2">
    <name type="scientific">Parasteatoda tepidariorum</name>
    <name type="common">Common house spider</name>
    <name type="synonym">Achaearanea tepidariorum</name>
    <dbReference type="NCBI Taxonomy" id="114398"/>
    <lineage>
        <taxon>Eukaryota</taxon>
        <taxon>Metazoa</taxon>
        <taxon>Ecdysozoa</taxon>
        <taxon>Arthropoda</taxon>
        <taxon>Chelicerata</taxon>
        <taxon>Arachnida</taxon>
        <taxon>Araneae</taxon>
        <taxon>Araneomorphae</taxon>
        <taxon>Entelegynae</taxon>
        <taxon>Araneoidea</taxon>
        <taxon>Theridiidae</taxon>
        <taxon>Parasteatoda</taxon>
    </lineage>
</organism>
<name>A0A2L2YDC5_PARTP</name>